<dbReference type="PROSITE" id="PS00375">
    <property type="entry name" value="UDPGT"/>
    <property type="match status" value="1"/>
</dbReference>
<dbReference type="EC" id="2.4.1.-" evidence="5"/>
<evidence type="ECO:0000256" key="6">
    <source>
        <dbReference type="SAM" id="Coils"/>
    </source>
</evidence>
<evidence type="ECO:0000256" key="1">
    <source>
        <dbReference type="ARBA" id="ARBA00009995"/>
    </source>
</evidence>
<feature type="coiled-coil region" evidence="6">
    <location>
        <begin position="432"/>
        <end position="466"/>
    </location>
</feature>
<evidence type="ECO:0000256" key="4">
    <source>
        <dbReference type="RuleBase" id="RU003718"/>
    </source>
</evidence>
<dbReference type="FunFam" id="3.40.50.2000:FF:000047">
    <property type="entry name" value="Glycosyltransferase"/>
    <property type="match status" value="1"/>
</dbReference>
<keyword evidence="3 4" id="KW-0808">Transferase</keyword>
<reference evidence="7 8" key="1">
    <citation type="submission" date="2019-01" db="EMBL/GenBank/DDBJ databases">
        <title>Sequencing of cultivated peanut Arachis hypogaea provides insights into genome evolution and oil improvement.</title>
        <authorList>
            <person name="Chen X."/>
        </authorList>
    </citation>
    <scope>NUCLEOTIDE SEQUENCE [LARGE SCALE GENOMIC DNA]</scope>
    <source>
        <strain evidence="8">cv. Fuhuasheng</strain>
        <tissue evidence="7">Leaves</tissue>
    </source>
</reference>
<dbReference type="CDD" id="cd03784">
    <property type="entry name" value="GT1_Gtf-like"/>
    <property type="match status" value="1"/>
</dbReference>
<dbReference type="InterPro" id="IPR035595">
    <property type="entry name" value="UDP_glycos_trans_CS"/>
</dbReference>
<keyword evidence="8" id="KW-1185">Reference proteome</keyword>
<name>A0A445CSC6_ARAHY</name>
<sequence length="528" mass="59596">MASQTHKQQLHFVVFPLMSPGHMLPMIDIATVLSHQDNVVVTVVTTPHNASRVSQTFSRASDSGLNLRLEQIEFPSEKAGFPQGCENFDMLPSMAMAYSFFSAASDLLQEPAEKLFGELTPKPNCIISDVGLPYTSHIAAKFNVPRISFYGVSCFCLSWNINVLTSNILDSVAKDSEYFPIPGIPHKIMVTKAQLPGATTNWKWQEFVDKMGVAEMAAYGTVVNSFEELEPPYARDFKKAKNGKVWCIGPVSLRNKDHSDKAWRGNRASIDEERFMKWLDSQETNSVIYVCLGSMCNLTPLQFIELAMALEESNRPFIWAIRERNQSEELNEWIKQSGFDHRINGRGLLIRGWAPQVLILSHPSVGGFLTHCGWNSTLEAICDGVPMLTWPLFGDQFFNQIFVVEILRVGVSVGVESPVNWGEEETGVLVKKEEVKNAIKELMEENTETEERRRRAKELVEMAKSAVEGGGSSHQNVNLLIQDIMEMELKYCLLNYSHWCSGDEEKAEVMMKRERLVEAVEKYMMSSE</sequence>
<dbReference type="GO" id="GO:0035251">
    <property type="term" value="F:UDP-glucosyltransferase activity"/>
    <property type="evidence" value="ECO:0007669"/>
    <property type="project" value="TreeGrafter"/>
</dbReference>
<evidence type="ECO:0000256" key="5">
    <source>
        <dbReference type="RuleBase" id="RU362057"/>
    </source>
</evidence>
<keyword evidence="2 4" id="KW-0328">Glycosyltransferase</keyword>
<dbReference type="PANTHER" id="PTHR48047">
    <property type="entry name" value="GLYCOSYLTRANSFERASE"/>
    <property type="match status" value="1"/>
</dbReference>
<dbReference type="FunFam" id="3.40.50.2000:FF:000071">
    <property type="entry name" value="Glycosyltransferase"/>
    <property type="match status" value="1"/>
</dbReference>
<comment type="caution">
    <text evidence="7">The sequence shown here is derived from an EMBL/GenBank/DDBJ whole genome shotgun (WGS) entry which is preliminary data.</text>
</comment>
<organism evidence="7 8">
    <name type="scientific">Arachis hypogaea</name>
    <name type="common">Peanut</name>
    <dbReference type="NCBI Taxonomy" id="3818"/>
    <lineage>
        <taxon>Eukaryota</taxon>
        <taxon>Viridiplantae</taxon>
        <taxon>Streptophyta</taxon>
        <taxon>Embryophyta</taxon>
        <taxon>Tracheophyta</taxon>
        <taxon>Spermatophyta</taxon>
        <taxon>Magnoliopsida</taxon>
        <taxon>eudicotyledons</taxon>
        <taxon>Gunneridae</taxon>
        <taxon>Pentapetalae</taxon>
        <taxon>rosids</taxon>
        <taxon>fabids</taxon>
        <taxon>Fabales</taxon>
        <taxon>Fabaceae</taxon>
        <taxon>Papilionoideae</taxon>
        <taxon>50 kb inversion clade</taxon>
        <taxon>dalbergioids sensu lato</taxon>
        <taxon>Dalbergieae</taxon>
        <taxon>Pterocarpus clade</taxon>
        <taxon>Arachis</taxon>
    </lineage>
</organism>
<evidence type="ECO:0000313" key="8">
    <source>
        <dbReference type="Proteomes" id="UP000289738"/>
    </source>
</evidence>
<gene>
    <name evidence="7" type="ORF">Ahy_A06g029067</name>
</gene>
<dbReference type="EMBL" id="SDMP01000006">
    <property type="protein sequence ID" value="RYR53817.1"/>
    <property type="molecule type" value="Genomic_DNA"/>
</dbReference>
<dbReference type="SUPFAM" id="SSF53756">
    <property type="entry name" value="UDP-Glycosyltransferase/glycogen phosphorylase"/>
    <property type="match status" value="1"/>
</dbReference>
<dbReference type="Proteomes" id="UP000289738">
    <property type="component" value="Chromosome A06"/>
</dbReference>
<dbReference type="InterPro" id="IPR002213">
    <property type="entry name" value="UDP_glucos_trans"/>
</dbReference>
<protein>
    <recommendedName>
        <fullName evidence="5">Glycosyltransferase</fullName>
        <ecNumber evidence="5">2.4.1.-</ecNumber>
    </recommendedName>
</protein>
<dbReference type="Pfam" id="PF00201">
    <property type="entry name" value="UDPGT"/>
    <property type="match status" value="1"/>
</dbReference>
<accession>A0A445CSC6</accession>
<dbReference type="AlphaFoldDB" id="A0A445CSC6"/>
<evidence type="ECO:0000313" key="7">
    <source>
        <dbReference type="EMBL" id="RYR53817.1"/>
    </source>
</evidence>
<evidence type="ECO:0000256" key="2">
    <source>
        <dbReference type="ARBA" id="ARBA00022676"/>
    </source>
</evidence>
<dbReference type="Gene3D" id="3.40.50.2000">
    <property type="entry name" value="Glycogen Phosphorylase B"/>
    <property type="match status" value="2"/>
</dbReference>
<proteinExistence type="inferred from homology"/>
<comment type="similarity">
    <text evidence="1 4">Belongs to the UDP-glycosyltransferase family.</text>
</comment>
<evidence type="ECO:0000256" key="3">
    <source>
        <dbReference type="ARBA" id="ARBA00022679"/>
    </source>
</evidence>
<keyword evidence="6" id="KW-0175">Coiled coil</keyword>
<dbReference type="PANTHER" id="PTHR48047:SF21">
    <property type="entry name" value="GLYCOSYLTRANSFERASE"/>
    <property type="match status" value="1"/>
</dbReference>